<dbReference type="AlphaFoldDB" id="R6TRS1"/>
<dbReference type="EMBL" id="CBFW010000343">
    <property type="protein sequence ID" value="CDC76133.1"/>
    <property type="molecule type" value="Genomic_DNA"/>
</dbReference>
<name>R6TRS1_9BACT</name>
<reference evidence="1" key="1">
    <citation type="submission" date="2012-11" db="EMBL/GenBank/DDBJ databases">
        <title>Dependencies among metagenomic species, viruses, plasmids and units of genetic variation.</title>
        <authorList>
            <person name="Nielsen H.B."/>
            <person name="Almeida M."/>
            <person name="Juncker A.S."/>
            <person name="Rasmussen S."/>
            <person name="Li J."/>
            <person name="Sunagawa S."/>
            <person name="Plichta D."/>
            <person name="Gautier L."/>
            <person name="Le Chatelier E."/>
            <person name="Peletier E."/>
            <person name="Bonde I."/>
            <person name="Nielsen T."/>
            <person name="Manichanh C."/>
            <person name="Arumugam M."/>
            <person name="Batto J."/>
            <person name="Santos M.B.Q.D."/>
            <person name="Blom N."/>
            <person name="Borruel N."/>
            <person name="Burgdorf K.S."/>
            <person name="Boumezbeur F."/>
            <person name="Casellas F."/>
            <person name="Dore J."/>
            <person name="Guarner F."/>
            <person name="Hansen T."/>
            <person name="Hildebrand F."/>
            <person name="Kaas R.S."/>
            <person name="Kennedy S."/>
            <person name="Kristiansen K."/>
            <person name="Kultima J.R."/>
            <person name="Leonard P."/>
            <person name="Levenez F."/>
            <person name="Lund O."/>
            <person name="Moumen B."/>
            <person name="Le Paslier D."/>
            <person name="Pons N."/>
            <person name="Pedersen O."/>
            <person name="Prifti E."/>
            <person name="Qin J."/>
            <person name="Raes J."/>
            <person name="Tap J."/>
            <person name="Tims S."/>
            <person name="Ussery D.W."/>
            <person name="Yamada T."/>
            <person name="MetaHit consortium"/>
            <person name="Renault P."/>
            <person name="Sicheritz-Ponten T."/>
            <person name="Bork P."/>
            <person name="Wang J."/>
            <person name="Brunak S."/>
            <person name="Ehrlich S.D."/>
        </authorList>
    </citation>
    <scope>NUCLEOTIDE SEQUENCE [LARGE SCALE GENOMIC DNA]</scope>
</reference>
<evidence type="ECO:0000313" key="2">
    <source>
        <dbReference type="Proteomes" id="UP000017938"/>
    </source>
</evidence>
<dbReference type="Proteomes" id="UP000017938">
    <property type="component" value="Unassembled WGS sequence"/>
</dbReference>
<comment type="caution">
    <text evidence="1">The sequence shown here is derived from an EMBL/GenBank/DDBJ whole genome shotgun (WGS) entry which is preliminary data.</text>
</comment>
<organism evidence="1 2">
    <name type="scientific">Candidatus Colimorpha enterica</name>
    <dbReference type="NCBI Taxonomy" id="3083063"/>
    <lineage>
        <taxon>Bacteria</taxon>
        <taxon>Pseudomonadati</taxon>
        <taxon>Bacteroidota</taxon>
        <taxon>Bacteroidia</taxon>
        <taxon>Bacteroidales</taxon>
        <taxon>Candidatus Colimorpha</taxon>
    </lineage>
</organism>
<gene>
    <name evidence="1" type="ORF">BN580_02074</name>
</gene>
<sequence>MILPMYTSPDARFSFHLQAILRPQLFGWFYTHFIDFCMSNEGQIFYYDDQTDESYRKFFCSRIVNNYREILADSEYCSLMKSRLDKGYYHFVWVDKFYVPGSDEYEKYHFVHPVMLYGYEGEDFVILNFSGERGNIHCRVPQKALMDGIANVFPENPDAPYTFVTETVTCFRLSELVQIPYNITELTDQLRAYLGIPYPDRVVSMSHAFGHVHGISCYDYILSRLKEGKKITFKALYDLEYHKEHLIGCFEYLQKYYEISEQSGEAVEGLKKVLGLLERSRLLCMKHNMRDGHYIASFSDNSDFINTFVQSITEAKRTEYICLITLYNDLVGRNLRRLGHDPEFPIPEDTYTVEKNGGTLTARFDTPEYIFSADIISGSGSNGSFAGTITVNGDIIIPVLPDIHTVAPGVMRVHICRDVSVLSYAHPGDRDISFRLYAPDAGRRWDFRERVMPDWRWNILFRNLSMENGLVCDTFGNDPALVCDRVCVDADKAGILRISMKTEGEAEVGQVFFTTSEDRTTDAAKSISFALAPYDGIVEYILDFTGNRLWKGVIETLRIDPTGRDMTSEQSHVEISGVVLSSGLPEYDSIKQFCRSQCVNGWMYCYKTNAGNIREMVWNPEKSRWNHPRLADVYIDRESCSSAREMQSVRRWICPASGKYELVFSCAPENEAASCCAVLSINRGNVLEVIKQFSASDTDNSFCGDVILSGNDTVDVSVTGNGAFRINVTVRKLRG</sequence>
<proteinExistence type="predicted"/>
<evidence type="ECO:0000313" key="1">
    <source>
        <dbReference type="EMBL" id="CDC76133.1"/>
    </source>
</evidence>
<accession>R6TRS1</accession>
<protein>
    <submittedName>
        <fullName evidence="1">Uncharacterized protein</fullName>
    </submittedName>
</protein>